<reference evidence="2" key="2">
    <citation type="submission" date="2023-04" db="EMBL/GenBank/DDBJ databases">
        <authorList>
            <person name="Bu L."/>
            <person name="Lu L."/>
            <person name="Laidemitt M.R."/>
            <person name="Zhang S.M."/>
            <person name="Mutuku M."/>
            <person name="Mkoji G."/>
            <person name="Steinauer M."/>
            <person name="Loker E.S."/>
        </authorList>
    </citation>
    <scope>NUCLEOTIDE SEQUENCE</scope>
    <source>
        <strain evidence="2">KasaAsao</strain>
        <tissue evidence="2">Whole Snail</tissue>
    </source>
</reference>
<keyword evidence="1" id="KW-0732">Signal</keyword>
<organism evidence="2 3">
    <name type="scientific">Biomphalaria pfeifferi</name>
    <name type="common">Bloodfluke planorb</name>
    <name type="synonym">Freshwater snail</name>
    <dbReference type="NCBI Taxonomy" id="112525"/>
    <lineage>
        <taxon>Eukaryota</taxon>
        <taxon>Metazoa</taxon>
        <taxon>Spiralia</taxon>
        <taxon>Lophotrochozoa</taxon>
        <taxon>Mollusca</taxon>
        <taxon>Gastropoda</taxon>
        <taxon>Heterobranchia</taxon>
        <taxon>Euthyneura</taxon>
        <taxon>Panpulmonata</taxon>
        <taxon>Hygrophila</taxon>
        <taxon>Lymnaeoidea</taxon>
        <taxon>Planorbidae</taxon>
        <taxon>Biomphalaria</taxon>
    </lineage>
</organism>
<evidence type="ECO:0000313" key="2">
    <source>
        <dbReference type="EMBL" id="KAK0055551.1"/>
    </source>
</evidence>
<name>A0AAD8F9R7_BIOPF</name>
<keyword evidence="3" id="KW-1185">Reference proteome</keyword>
<feature type="signal peptide" evidence="1">
    <location>
        <begin position="1"/>
        <end position="20"/>
    </location>
</feature>
<dbReference type="AlphaFoldDB" id="A0AAD8F9R7"/>
<sequence length="218" mass="24242">MTFSVQFFLLLLTLTACANCQKRDLTKDQLKQFAGENLPAEVVQTLKLSERRNPLKGLAEISKEIHLGQIDNGVITNKLPQKSDQSLPSSNRLAAYNSLRKKVQAEVDDEDDARPSDSLLFAYNTLRRKTGPPSADRLSAYNAIQKKLKSSKFDTLVSAYNTVPRKDTAAAADSKLFAYNTSPKKLSASQLRAYNTIRRKVLEDNSVEINSSGDSEEK</sequence>
<protein>
    <submittedName>
        <fullName evidence="2">Uncharacterized protein</fullName>
    </submittedName>
</protein>
<evidence type="ECO:0000313" key="3">
    <source>
        <dbReference type="Proteomes" id="UP001233172"/>
    </source>
</evidence>
<gene>
    <name evidence="2" type="ORF">Bpfe_015062</name>
</gene>
<feature type="chain" id="PRO_5042020793" evidence="1">
    <location>
        <begin position="21"/>
        <end position="218"/>
    </location>
</feature>
<evidence type="ECO:0000256" key="1">
    <source>
        <dbReference type="SAM" id="SignalP"/>
    </source>
</evidence>
<comment type="caution">
    <text evidence="2">The sequence shown here is derived from an EMBL/GenBank/DDBJ whole genome shotgun (WGS) entry which is preliminary data.</text>
</comment>
<dbReference type="Proteomes" id="UP001233172">
    <property type="component" value="Unassembled WGS sequence"/>
</dbReference>
<reference evidence="2" key="1">
    <citation type="journal article" date="2023" name="PLoS Negl. Trop. Dis.">
        <title>A genome sequence for Biomphalaria pfeifferi, the major vector snail for the human-infecting parasite Schistosoma mansoni.</title>
        <authorList>
            <person name="Bu L."/>
            <person name="Lu L."/>
            <person name="Laidemitt M.R."/>
            <person name="Zhang S.M."/>
            <person name="Mutuku M."/>
            <person name="Mkoji G."/>
            <person name="Steinauer M."/>
            <person name="Loker E.S."/>
        </authorList>
    </citation>
    <scope>NUCLEOTIDE SEQUENCE</scope>
    <source>
        <strain evidence="2">KasaAsao</strain>
    </source>
</reference>
<dbReference type="EMBL" id="JASAOG010000069">
    <property type="protein sequence ID" value="KAK0055551.1"/>
    <property type="molecule type" value="Genomic_DNA"/>
</dbReference>
<proteinExistence type="predicted"/>
<accession>A0AAD8F9R7</accession>